<proteinExistence type="predicted"/>
<accession>A0A5T1T1J3</accession>
<name>A0A5T1T1J3_CAMJU</name>
<dbReference type="Gene3D" id="3.40.1360.10">
    <property type="match status" value="1"/>
</dbReference>
<dbReference type="EMBL" id="AACPJH010000046">
    <property type="protein sequence ID" value="EAL5700344.1"/>
    <property type="molecule type" value="Genomic_DNA"/>
</dbReference>
<gene>
    <name evidence="1" type="ORF">DR713_08805</name>
</gene>
<organism evidence="1">
    <name type="scientific">Campylobacter jejuni</name>
    <dbReference type="NCBI Taxonomy" id="197"/>
    <lineage>
        <taxon>Bacteria</taxon>
        <taxon>Pseudomonadati</taxon>
        <taxon>Campylobacterota</taxon>
        <taxon>Epsilonproteobacteria</taxon>
        <taxon>Campylobacterales</taxon>
        <taxon>Campylobacteraceae</taxon>
        <taxon>Campylobacter</taxon>
    </lineage>
</organism>
<protein>
    <submittedName>
        <fullName evidence="1">Uncharacterized protein</fullName>
    </submittedName>
</protein>
<sequence length="417" mass="48680">MPKPKVFNEEILTLPFDMILMQNGYFHKKDKCSRNFITMSNDSDLIVITRQTNGQYLYFNPNEENDRGNIYSFCKNRGIKINDLLNDKVDKIELKHNIEPSNSMNKATVEALNNYKSFTTIKQKNFFNDDRLISQEILETFNTLKQDKHYNVCVPTYVLDNFEGKEFINSSGYVAYLRRPITQDKQGNTYNKPIKQLCYGNKGLEIIRNKDNKQKIEDIKTIIITESMVDSLSLFELKDYDPNSTLLCATNGQITKSHKEIFAYFEKNAKNAKIVLGYDNDEKGLDFTLKTKQCFKQREIIEENPKLKDFNDDLLISKVFGLKKDFSLEDIQKEINSLQEKTEYLLDRKSVLIESKKTELIKEISNNDIPLVSYLKPKLENFVNLKALGKRFDEFNAYLGRITENKKLRSSENGRKH</sequence>
<comment type="caution">
    <text evidence="1">The sequence shown here is derived from an EMBL/GenBank/DDBJ whole genome shotgun (WGS) entry which is preliminary data.</text>
</comment>
<dbReference type="AlphaFoldDB" id="A0A5T1T1J3"/>
<evidence type="ECO:0000313" key="1">
    <source>
        <dbReference type="EMBL" id="EAL5700344.1"/>
    </source>
</evidence>
<dbReference type="RefSeq" id="WP_217296014.1">
    <property type="nucleotide sequence ID" value="NZ_CP077636.1"/>
</dbReference>
<reference evidence="1" key="1">
    <citation type="submission" date="2018-07" db="EMBL/GenBank/DDBJ databases">
        <authorList>
            <consortium name="PulseNet: The National Subtyping Network for Foodborne Disease Surveillance"/>
            <person name="Tarr C.L."/>
            <person name="Trees E."/>
            <person name="Katz L.S."/>
            <person name="Carleton-Romer H.A."/>
            <person name="Stroika S."/>
            <person name="Kucerova Z."/>
            <person name="Roache K.F."/>
            <person name="Sabol A.L."/>
            <person name="Besser J."/>
            <person name="Gerner-Smidt P."/>
        </authorList>
    </citation>
    <scope>NUCLEOTIDE SEQUENCE</scope>
    <source>
        <strain evidence="1">PNUSAC005012</strain>
    </source>
</reference>
<dbReference type="Pfam" id="PF13155">
    <property type="entry name" value="Toprim_2"/>
    <property type="match status" value="1"/>
</dbReference>